<feature type="domain" description="Cytochrome b5 heme-binding" evidence="6">
    <location>
        <begin position="48"/>
        <end position="124"/>
    </location>
</feature>
<dbReference type="SMR" id="A0A482WL19"/>
<dbReference type="InParanoid" id="A0A482WL19"/>
<dbReference type="PANTHER" id="PTHR19359:SF41">
    <property type="entry name" value="GEO08203P1"/>
    <property type="match status" value="1"/>
</dbReference>
<dbReference type="InterPro" id="IPR001199">
    <property type="entry name" value="Cyt_B5-like_heme/steroid-bd"/>
</dbReference>
<sequence length="133" mass="15105">MTDMMNSSLSPIIYRIISDSKMVTRLIINTIAQSPILSAIKDFHSEHLRLISLEEVSKHDTITDCWIILFDKVYDITDFIWRHPGGESILLEQAGQDATRAFHEAGHSEMLTKNLQSNLMGVLPPNERLRSAI</sequence>
<evidence type="ECO:0000313" key="7">
    <source>
        <dbReference type="EMBL" id="RZF33946.1"/>
    </source>
</evidence>
<evidence type="ECO:0000256" key="2">
    <source>
        <dbReference type="ARBA" id="ARBA00022723"/>
    </source>
</evidence>
<keyword evidence="1 5" id="KW-0349">Heme</keyword>
<dbReference type="Proteomes" id="UP000291343">
    <property type="component" value="Unassembled WGS sequence"/>
</dbReference>
<dbReference type="GO" id="GO:0016020">
    <property type="term" value="C:membrane"/>
    <property type="evidence" value="ECO:0007669"/>
    <property type="project" value="TreeGrafter"/>
</dbReference>
<accession>A0A482WL19</accession>
<dbReference type="Gene3D" id="3.10.120.10">
    <property type="entry name" value="Cytochrome b5-like heme/steroid binding domain"/>
    <property type="match status" value="1"/>
</dbReference>
<dbReference type="STRING" id="195883.A0A482WL19"/>
<dbReference type="SUPFAM" id="SSF55856">
    <property type="entry name" value="Cytochrome b5-like heme/steroid binding domain"/>
    <property type="match status" value="1"/>
</dbReference>
<comment type="caution">
    <text evidence="7">The sequence shown here is derived from an EMBL/GenBank/DDBJ whole genome shotgun (WGS) entry which is preliminary data.</text>
</comment>
<evidence type="ECO:0000256" key="1">
    <source>
        <dbReference type="ARBA" id="ARBA00022617"/>
    </source>
</evidence>
<evidence type="ECO:0000259" key="6">
    <source>
        <dbReference type="PROSITE" id="PS50255"/>
    </source>
</evidence>
<dbReference type="SMART" id="SM01117">
    <property type="entry name" value="Cyt-b5"/>
    <property type="match status" value="1"/>
</dbReference>
<dbReference type="GO" id="GO:0020037">
    <property type="term" value="F:heme binding"/>
    <property type="evidence" value="ECO:0007669"/>
    <property type="project" value="UniProtKB-UniRule"/>
</dbReference>
<dbReference type="EMBL" id="QKKF02033151">
    <property type="protein sequence ID" value="RZF33946.1"/>
    <property type="molecule type" value="Genomic_DNA"/>
</dbReference>
<evidence type="ECO:0000256" key="4">
    <source>
        <dbReference type="ARBA" id="ARBA00038168"/>
    </source>
</evidence>
<evidence type="ECO:0000256" key="5">
    <source>
        <dbReference type="RuleBase" id="RU362121"/>
    </source>
</evidence>
<protein>
    <recommendedName>
        <fullName evidence="6">Cytochrome b5 heme-binding domain-containing protein</fullName>
    </recommendedName>
</protein>
<keyword evidence="2 5" id="KW-0479">Metal-binding</keyword>
<gene>
    <name evidence="7" type="ORF">LSTR_LSTR010429</name>
</gene>
<comment type="similarity">
    <text evidence="4 5">Belongs to the cytochrome b5 family.</text>
</comment>
<keyword evidence="8" id="KW-1185">Reference proteome</keyword>
<dbReference type="InterPro" id="IPR018506">
    <property type="entry name" value="Cyt_B5_heme-BS"/>
</dbReference>
<dbReference type="PROSITE" id="PS00191">
    <property type="entry name" value="CYTOCHROME_B5_1"/>
    <property type="match status" value="1"/>
</dbReference>
<evidence type="ECO:0000256" key="3">
    <source>
        <dbReference type="ARBA" id="ARBA00023004"/>
    </source>
</evidence>
<dbReference type="GO" id="GO:0046872">
    <property type="term" value="F:metal ion binding"/>
    <property type="evidence" value="ECO:0007669"/>
    <property type="project" value="UniProtKB-UniRule"/>
</dbReference>
<dbReference type="InterPro" id="IPR036400">
    <property type="entry name" value="Cyt_B5-like_heme/steroid_sf"/>
</dbReference>
<reference evidence="7 8" key="1">
    <citation type="journal article" date="2017" name="Gigascience">
        <title>Genome sequence of the small brown planthopper, Laodelphax striatellus.</title>
        <authorList>
            <person name="Zhu J."/>
            <person name="Jiang F."/>
            <person name="Wang X."/>
            <person name="Yang P."/>
            <person name="Bao Y."/>
            <person name="Zhao W."/>
            <person name="Wang W."/>
            <person name="Lu H."/>
            <person name="Wang Q."/>
            <person name="Cui N."/>
            <person name="Li J."/>
            <person name="Chen X."/>
            <person name="Luo L."/>
            <person name="Yu J."/>
            <person name="Kang L."/>
            <person name="Cui F."/>
        </authorList>
    </citation>
    <scope>NUCLEOTIDE SEQUENCE [LARGE SCALE GENOMIC DNA]</scope>
    <source>
        <strain evidence="7">Lst14</strain>
    </source>
</reference>
<evidence type="ECO:0000313" key="8">
    <source>
        <dbReference type="Proteomes" id="UP000291343"/>
    </source>
</evidence>
<dbReference type="Pfam" id="PF00173">
    <property type="entry name" value="Cyt-b5"/>
    <property type="match status" value="1"/>
</dbReference>
<organism evidence="7 8">
    <name type="scientific">Laodelphax striatellus</name>
    <name type="common">Small brown planthopper</name>
    <name type="synonym">Delphax striatella</name>
    <dbReference type="NCBI Taxonomy" id="195883"/>
    <lineage>
        <taxon>Eukaryota</taxon>
        <taxon>Metazoa</taxon>
        <taxon>Ecdysozoa</taxon>
        <taxon>Arthropoda</taxon>
        <taxon>Hexapoda</taxon>
        <taxon>Insecta</taxon>
        <taxon>Pterygota</taxon>
        <taxon>Neoptera</taxon>
        <taxon>Paraneoptera</taxon>
        <taxon>Hemiptera</taxon>
        <taxon>Auchenorrhyncha</taxon>
        <taxon>Fulgoroidea</taxon>
        <taxon>Delphacidae</taxon>
        <taxon>Criomorphinae</taxon>
        <taxon>Laodelphax</taxon>
    </lineage>
</organism>
<dbReference type="OrthoDB" id="260519at2759"/>
<proteinExistence type="inferred from homology"/>
<dbReference type="PRINTS" id="PR00363">
    <property type="entry name" value="CYTOCHROMEB5"/>
</dbReference>
<name>A0A482WL19_LAOST</name>
<dbReference type="PANTHER" id="PTHR19359">
    <property type="entry name" value="CYTOCHROME B5"/>
    <property type="match status" value="1"/>
</dbReference>
<dbReference type="AlphaFoldDB" id="A0A482WL19"/>
<dbReference type="PROSITE" id="PS50255">
    <property type="entry name" value="CYTOCHROME_B5_2"/>
    <property type="match status" value="1"/>
</dbReference>
<dbReference type="InterPro" id="IPR050668">
    <property type="entry name" value="Cytochrome_b5"/>
</dbReference>
<keyword evidence="3 5" id="KW-0408">Iron</keyword>